<accession>A0ABS0AXT9</accession>
<dbReference type="Proteomes" id="UP001194714">
    <property type="component" value="Unassembled WGS sequence"/>
</dbReference>
<comment type="caution">
    <text evidence="1">The sequence shown here is derived from an EMBL/GenBank/DDBJ whole genome shotgun (WGS) entry which is preliminary data.</text>
</comment>
<dbReference type="Pfam" id="PF13738">
    <property type="entry name" value="Pyr_redox_3"/>
    <property type="match status" value="1"/>
</dbReference>
<dbReference type="InterPro" id="IPR053275">
    <property type="entry name" value="Agnestin_monoxygenase"/>
</dbReference>
<proteinExistence type="predicted"/>
<dbReference type="SUPFAM" id="SSF51905">
    <property type="entry name" value="FAD/NAD(P)-binding domain"/>
    <property type="match status" value="1"/>
</dbReference>
<name>A0ABS0AXT9_9BACT</name>
<organism evidence="1 2">
    <name type="scientific">Candidatus Neptunichlamydia vexilliferae</name>
    <dbReference type="NCBI Taxonomy" id="1651774"/>
    <lineage>
        <taxon>Bacteria</taxon>
        <taxon>Pseudomonadati</taxon>
        <taxon>Chlamydiota</taxon>
        <taxon>Chlamydiia</taxon>
        <taxon>Parachlamydiales</taxon>
        <taxon>Simkaniaceae</taxon>
        <taxon>Candidatus Neptunichlamydia</taxon>
    </lineage>
</organism>
<dbReference type="InterPro" id="IPR036188">
    <property type="entry name" value="FAD/NAD-bd_sf"/>
</dbReference>
<dbReference type="PANTHER" id="PTHR38688:SF1">
    <property type="entry name" value="FAD_NAD(P)-BINDING DOMAIN-CONTAINING PROTEIN"/>
    <property type="match status" value="1"/>
</dbReference>
<evidence type="ECO:0000313" key="2">
    <source>
        <dbReference type="Proteomes" id="UP001194714"/>
    </source>
</evidence>
<sequence length="347" mass="39073">MRGKMERFQWGIIGAGPAGIAAIGKLIDQGVDAGSIAWVDPDFQVGDLGQKWRAVSSNTSVKLFLDYLNICPAFNFAKAPHFRLKDLDPEKTCLLQEIADPLIWVTGQLREKVRSFEGEVSLLEMENREWILKTDKEVLAAKNVILATGAEQRKLEYPNLKEISLEKALVAEKLPDVSEETVAVFGSSHSAMIVIKNLLEYPAKKVINFHRSPLKFAVFFEDWVLFDNTGLKGETAEWVRKHIHGKYPEHLNRVLASDPEFSTLLSQCQSVVYAVGFERRVPPKAYQIGHLTYNESNGIVAPGLFGLGIGFPQKVEDRFGNVEYSVGLWKFMVYLDAVLPLWMRYAI</sequence>
<dbReference type="PANTHER" id="PTHR38688">
    <property type="entry name" value="PYR_REDOX_2 DOMAIN-CONTAINING PROTEIN"/>
    <property type="match status" value="1"/>
</dbReference>
<keyword evidence="2" id="KW-1185">Reference proteome</keyword>
<dbReference type="Gene3D" id="3.50.50.60">
    <property type="entry name" value="FAD/NAD(P)-binding domain"/>
    <property type="match status" value="2"/>
</dbReference>
<dbReference type="EMBL" id="JAAEJV010000007">
    <property type="protein sequence ID" value="MBF5058949.1"/>
    <property type="molecule type" value="Genomic_DNA"/>
</dbReference>
<evidence type="ECO:0000313" key="1">
    <source>
        <dbReference type="EMBL" id="MBF5058949.1"/>
    </source>
</evidence>
<reference evidence="1 2" key="1">
    <citation type="submission" date="2020-01" db="EMBL/GenBank/DDBJ databases">
        <title>Draft genome sequence of Cand. Neptunochlamydia vexilliferae K9.</title>
        <authorList>
            <person name="Schulz F."/>
            <person name="Koestlbacher S."/>
            <person name="Wascher F."/>
            <person name="Pizzetti I."/>
            <person name="Horn M."/>
        </authorList>
    </citation>
    <scope>NUCLEOTIDE SEQUENCE [LARGE SCALE GENOMIC DNA]</scope>
    <source>
        <strain evidence="1 2">K9</strain>
    </source>
</reference>
<gene>
    <name evidence="1" type="ORF">NEPTK9_000449</name>
</gene>
<evidence type="ECO:0008006" key="3">
    <source>
        <dbReference type="Google" id="ProtNLM"/>
    </source>
</evidence>
<protein>
    <recommendedName>
        <fullName evidence="3">FAD/NAD(P)-binding domain-containing protein</fullName>
    </recommendedName>
</protein>
<dbReference type="PRINTS" id="PR00368">
    <property type="entry name" value="FADPNR"/>
</dbReference>